<evidence type="ECO:0000313" key="2">
    <source>
        <dbReference type="EMBL" id="CTQ43706.1"/>
    </source>
</evidence>
<dbReference type="Gene3D" id="1.10.3210.10">
    <property type="entry name" value="Hypothetical protein af1432"/>
    <property type="match status" value="1"/>
</dbReference>
<proteinExistence type="predicted"/>
<dbReference type="Pfam" id="PF13487">
    <property type="entry name" value="HD_5"/>
    <property type="match status" value="1"/>
</dbReference>
<dbReference type="PROSITE" id="PS51832">
    <property type="entry name" value="HD_GYP"/>
    <property type="match status" value="1"/>
</dbReference>
<dbReference type="EC" id="3.1.4.52" evidence="2"/>
<dbReference type="Proteomes" id="UP000048926">
    <property type="component" value="Unassembled WGS sequence"/>
</dbReference>
<dbReference type="PANTHER" id="PTHR43155">
    <property type="entry name" value="CYCLIC DI-GMP PHOSPHODIESTERASE PA4108-RELATED"/>
    <property type="match status" value="1"/>
</dbReference>
<dbReference type="OrthoDB" id="9802066at2"/>
<dbReference type="CDD" id="cd00077">
    <property type="entry name" value="HDc"/>
    <property type="match status" value="1"/>
</dbReference>
<dbReference type="InterPro" id="IPR037522">
    <property type="entry name" value="HD_GYP_dom"/>
</dbReference>
<keyword evidence="3" id="KW-1185">Reference proteome</keyword>
<name>A0A0M6Y0R7_9HYPH</name>
<dbReference type="EMBL" id="CXST01000001">
    <property type="protein sequence ID" value="CTQ43706.1"/>
    <property type="molecule type" value="Genomic_DNA"/>
</dbReference>
<dbReference type="InterPro" id="IPR006675">
    <property type="entry name" value="HDIG_dom"/>
</dbReference>
<dbReference type="GO" id="GO:0071111">
    <property type="term" value="F:cyclic-guanylate-specific phosphodiesterase activity"/>
    <property type="evidence" value="ECO:0007669"/>
    <property type="project" value="UniProtKB-EC"/>
</dbReference>
<keyword evidence="2" id="KW-0378">Hydrolase</keyword>
<gene>
    <name evidence="2" type="primary">rpfG_3</name>
    <name evidence="2" type="ORF">LAL4801_02146</name>
</gene>
<evidence type="ECO:0000313" key="3">
    <source>
        <dbReference type="Proteomes" id="UP000048926"/>
    </source>
</evidence>
<accession>A0A0M6Y0R7</accession>
<dbReference type="NCBIfam" id="TIGR00277">
    <property type="entry name" value="HDIG"/>
    <property type="match status" value="1"/>
</dbReference>
<dbReference type="InterPro" id="IPR003607">
    <property type="entry name" value="HD/PDEase_dom"/>
</dbReference>
<organism evidence="2 3">
    <name type="scientific">Roseibium aggregatum</name>
    <dbReference type="NCBI Taxonomy" id="187304"/>
    <lineage>
        <taxon>Bacteria</taxon>
        <taxon>Pseudomonadati</taxon>
        <taxon>Pseudomonadota</taxon>
        <taxon>Alphaproteobacteria</taxon>
        <taxon>Hyphomicrobiales</taxon>
        <taxon>Stappiaceae</taxon>
        <taxon>Roseibium</taxon>
    </lineage>
</organism>
<sequence>MEIVLISDGPLPLDSPVRKLPFFFPARLIDMSKVSAKTVGEGRVAVVELLDATDAGLTALKKSWASIAEIPVICLVSKKNRREVIQAAALGKTDIMERDTPLAILVRKLKAIIPDDPLANVPKGLPAKTLEAYRKGNSFLESIALSATEGSNIQISLMNEGAAEILSSLSLDGLSPWLEAVQSHHSGTYCHSLMVAGLAGAFAKHLGWSKADCQEVIAGGLLHDIGKMRIPLTILDKANKLTDAERAIIDKHPMFGREILKPRLEVSVDIKKMAIQHHEFLDGSGYPDGLKGDRISPKVRLMTICDIFTALTETRSYKDGMPVRAAIGVMLEMGKKLDQVMLKQFAQMVLDRDFGEVSRQPQKVKGTSAF</sequence>
<dbReference type="SUPFAM" id="SSF109604">
    <property type="entry name" value="HD-domain/PDEase-like"/>
    <property type="match status" value="1"/>
</dbReference>
<evidence type="ECO:0000259" key="1">
    <source>
        <dbReference type="PROSITE" id="PS51832"/>
    </source>
</evidence>
<dbReference type="AlphaFoldDB" id="A0A0M6Y0R7"/>
<dbReference type="STRING" id="187304.B0E33_19245"/>
<protein>
    <submittedName>
        <fullName evidence="2">Cyclic di-GMP phosphodiesterase response regulator RpfG</fullName>
        <ecNumber evidence="2">3.1.4.52</ecNumber>
    </submittedName>
</protein>
<reference evidence="3" key="1">
    <citation type="submission" date="2015-07" db="EMBL/GenBank/DDBJ databases">
        <authorList>
            <person name="Rodrigo-Torres Lidia"/>
            <person name="Arahal R.David."/>
        </authorList>
    </citation>
    <scope>NUCLEOTIDE SEQUENCE [LARGE SCALE GENOMIC DNA]</scope>
    <source>
        <strain evidence="3">CECT 4801</strain>
    </source>
</reference>
<dbReference type="SMART" id="SM00471">
    <property type="entry name" value="HDc"/>
    <property type="match status" value="1"/>
</dbReference>
<feature type="domain" description="HD-GYP" evidence="1">
    <location>
        <begin position="166"/>
        <end position="362"/>
    </location>
</feature>
<dbReference type="RefSeq" id="WP_022998131.1">
    <property type="nucleotide sequence ID" value="NZ_CP045617.1"/>
</dbReference>
<dbReference type="PANTHER" id="PTHR43155:SF2">
    <property type="entry name" value="CYCLIC DI-GMP PHOSPHODIESTERASE PA4108"/>
    <property type="match status" value="1"/>
</dbReference>